<dbReference type="InterPro" id="IPR012910">
    <property type="entry name" value="Plug_dom"/>
</dbReference>
<name>A0A1G7NPV4_CHIFI</name>
<keyword evidence="4 7" id="KW-0812">Transmembrane</keyword>
<dbReference type="GO" id="GO:0009279">
    <property type="term" value="C:cell outer membrane"/>
    <property type="evidence" value="ECO:0007669"/>
    <property type="project" value="UniProtKB-SubCell"/>
</dbReference>
<dbReference type="AlphaFoldDB" id="A0A1G7NPV4"/>
<dbReference type="InterPro" id="IPR023996">
    <property type="entry name" value="TonB-dep_OMP_SusC/RagA"/>
</dbReference>
<protein>
    <submittedName>
        <fullName evidence="10">TonB-linked outer membrane protein, SusC/RagA family</fullName>
    </submittedName>
</protein>
<reference evidence="10 11" key="1">
    <citation type="submission" date="2016-10" db="EMBL/GenBank/DDBJ databases">
        <authorList>
            <person name="de Groot N.N."/>
        </authorList>
    </citation>
    <scope>NUCLEOTIDE SEQUENCE [LARGE SCALE GENOMIC DNA]</scope>
    <source>
        <strain evidence="10 11">DSM 527</strain>
    </source>
</reference>
<dbReference type="InterPro" id="IPR039426">
    <property type="entry name" value="TonB-dep_rcpt-like"/>
</dbReference>
<keyword evidence="3 7" id="KW-1134">Transmembrane beta strand</keyword>
<evidence type="ECO:0000256" key="1">
    <source>
        <dbReference type="ARBA" id="ARBA00004571"/>
    </source>
</evidence>
<keyword evidence="2 7" id="KW-0813">Transport</keyword>
<keyword evidence="8" id="KW-1133">Transmembrane helix</keyword>
<dbReference type="SMART" id="SM00965">
    <property type="entry name" value="STN"/>
    <property type="match status" value="1"/>
</dbReference>
<organism evidence="10 11">
    <name type="scientific">Chitinophaga filiformis</name>
    <name type="common">Myxococcus filiformis</name>
    <name type="synonym">Flexibacter filiformis</name>
    <dbReference type="NCBI Taxonomy" id="104663"/>
    <lineage>
        <taxon>Bacteria</taxon>
        <taxon>Pseudomonadati</taxon>
        <taxon>Bacteroidota</taxon>
        <taxon>Chitinophagia</taxon>
        <taxon>Chitinophagales</taxon>
        <taxon>Chitinophagaceae</taxon>
        <taxon>Chitinophaga</taxon>
    </lineage>
</organism>
<dbReference type="InterPro" id="IPR011662">
    <property type="entry name" value="Secretin/TonB_short_N"/>
</dbReference>
<dbReference type="NCBIfam" id="TIGR04057">
    <property type="entry name" value="SusC_RagA_signa"/>
    <property type="match status" value="1"/>
</dbReference>
<keyword evidence="6 7" id="KW-0998">Cell outer membrane</keyword>
<evidence type="ECO:0000256" key="4">
    <source>
        <dbReference type="ARBA" id="ARBA00022692"/>
    </source>
</evidence>
<evidence type="ECO:0000313" key="10">
    <source>
        <dbReference type="EMBL" id="SDF75957.1"/>
    </source>
</evidence>
<dbReference type="SUPFAM" id="SSF56935">
    <property type="entry name" value="Porins"/>
    <property type="match status" value="1"/>
</dbReference>
<dbReference type="STRING" id="104663.SAMN04488121_102886"/>
<dbReference type="EMBL" id="FNBN01000002">
    <property type="protein sequence ID" value="SDF75957.1"/>
    <property type="molecule type" value="Genomic_DNA"/>
</dbReference>
<evidence type="ECO:0000256" key="5">
    <source>
        <dbReference type="ARBA" id="ARBA00023136"/>
    </source>
</evidence>
<feature type="domain" description="Secretin/TonB short N-terminal" evidence="9">
    <location>
        <begin position="76"/>
        <end position="127"/>
    </location>
</feature>
<dbReference type="InterPro" id="IPR037066">
    <property type="entry name" value="Plug_dom_sf"/>
</dbReference>
<evidence type="ECO:0000256" key="7">
    <source>
        <dbReference type="PROSITE-ProRule" id="PRU01360"/>
    </source>
</evidence>
<dbReference type="Gene3D" id="2.170.130.10">
    <property type="entry name" value="TonB-dependent receptor, plug domain"/>
    <property type="match status" value="1"/>
</dbReference>
<proteinExistence type="inferred from homology"/>
<accession>A0A1G7NPV4</accession>
<evidence type="ECO:0000256" key="2">
    <source>
        <dbReference type="ARBA" id="ARBA00022448"/>
    </source>
</evidence>
<evidence type="ECO:0000313" key="11">
    <source>
        <dbReference type="Proteomes" id="UP000199045"/>
    </source>
</evidence>
<dbReference type="Gene3D" id="2.60.40.1120">
    <property type="entry name" value="Carboxypeptidase-like, regulatory domain"/>
    <property type="match status" value="1"/>
</dbReference>
<evidence type="ECO:0000259" key="9">
    <source>
        <dbReference type="SMART" id="SM00965"/>
    </source>
</evidence>
<dbReference type="PROSITE" id="PS52016">
    <property type="entry name" value="TONB_DEPENDENT_REC_3"/>
    <property type="match status" value="1"/>
</dbReference>
<dbReference type="OrthoDB" id="9768177at2"/>
<dbReference type="RefSeq" id="WP_089831604.1">
    <property type="nucleotide sequence ID" value="NZ_FNBN01000002.1"/>
</dbReference>
<dbReference type="Gene3D" id="2.40.170.20">
    <property type="entry name" value="TonB-dependent receptor, beta-barrel domain"/>
    <property type="match status" value="1"/>
</dbReference>
<dbReference type="NCBIfam" id="TIGR04056">
    <property type="entry name" value="OMP_RagA_SusC"/>
    <property type="match status" value="1"/>
</dbReference>
<sequence length="1111" mass="122453">MKLLIHVNGLPLPDPYGKRRKRQTLLKYVLVMKLFIAILIISLNVSASGYSQKVSLSVTNASLQEVMKQIRKQTGHYFMFTSDILRDAKPVSVRVENVELEEALEAVFKGQPFSYVVQDGAILVKSKAVHSLSEKVVEAIESITIRGKVVDQDGRPLAGASVKAGEKVTITNDKGEFELADVDAGTTVQVSYVGYRALSVKAGSTFMTIGLESSTSDLNEVVINKGYYTTTKELNTGNVSIIQAKDLEKNPVSDPLIALEGQVPGLYISQSSGVAGAQVNVKLRGQNSLRLDANNPLYIVNGVPYPHISFTGETVLGGAAGDLSPFAYLSLNDIDRIEVLKDADATAIYGSRGANGVILITTKKGQQGRGKVTIDVNSGVGKVSNKIDLMKTPQYIAMRRQALLNDGISAPTETDYDLNGKWGDLNQYTDWQRVLIGNTANITTGRLNISGGNVGTQFIFGGTYRRESTVFPGEYRDQKASGYLNVNHESDNKKFHTNISISYLNDNNQLPAADFTNGINLSPNTPKLYNSDGSLNWQNSTWENPLWVTSRKSTTVADNLNSAAILGYEILDGLSINARLGYIDIKSNSSTITPFSNYNPDVVVRPSQRRNSFGGTRVKTWIIEPSLNYVRVFGKGKLEALIGGTLQQNDQNSLFQSASGFSSPALVNNILAATTIRTLAYTETRYRYNAVYARIGYDYQGQYLINLTGRRDASSRFGPGKQFADLGAIGVGWIFSKQRLFADRIPFISFGKVRASYGITGNDQISDYRFLSTYSSNGFAYQGTAAVIPTSLTNPDYSWETVKKLELGLESGFVNNRILLNISWYQNRTSNQLVEYGLPNVTGFNSVQANLPAVIQNRGTEFDLNTNNIQARDFSWTTSVNLSIPRNKLLSYPNLKNSSYSQSYVLGQPLSLSFMYHYTGVDPITNIYSFEDVDKDGQITYESDRSPVFIGQRYFGGVNNSFSYKRLQLEFFVQFVKQVGHALLTGSAPGILSDQPNQLNSVLQNEKVSAGYQKFTQSYDTDAALAYTLYTQSDATIVDASFIRLKNVSLSWNLPERYKNLLKMQSAKIYLQGQNLFTITSYKGLDPEVASSSSFVLPPLRILIAGIQLTF</sequence>
<evidence type="ECO:0000256" key="6">
    <source>
        <dbReference type="ARBA" id="ARBA00023237"/>
    </source>
</evidence>
<feature type="transmembrane region" description="Helical" evidence="8">
    <location>
        <begin position="25"/>
        <end position="45"/>
    </location>
</feature>
<dbReference type="InterPro" id="IPR008969">
    <property type="entry name" value="CarboxyPept-like_regulatory"/>
</dbReference>
<dbReference type="Gene3D" id="3.55.50.30">
    <property type="match status" value="1"/>
</dbReference>
<comment type="subcellular location">
    <subcellularLocation>
        <location evidence="1 7">Cell outer membrane</location>
        <topology evidence="1 7">Multi-pass membrane protein</topology>
    </subcellularLocation>
</comment>
<dbReference type="SUPFAM" id="SSF49464">
    <property type="entry name" value="Carboxypeptidase regulatory domain-like"/>
    <property type="match status" value="1"/>
</dbReference>
<dbReference type="InterPro" id="IPR023997">
    <property type="entry name" value="TonB-dep_OMP_SusC/RagA_CS"/>
</dbReference>
<dbReference type="Proteomes" id="UP000199045">
    <property type="component" value="Unassembled WGS sequence"/>
</dbReference>
<comment type="similarity">
    <text evidence="7">Belongs to the TonB-dependent receptor family.</text>
</comment>
<evidence type="ECO:0000256" key="3">
    <source>
        <dbReference type="ARBA" id="ARBA00022452"/>
    </source>
</evidence>
<dbReference type="InterPro" id="IPR036942">
    <property type="entry name" value="Beta-barrel_TonB_sf"/>
</dbReference>
<gene>
    <name evidence="10" type="ORF">SAMN04488121_102886</name>
</gene>
<keyword evidence="5 7" id="KW-0472">Membrane</keyword>
<dbReference type="Pfam" id="PF07715">
    <property type="entry name" value="Plug"/>
    <property type="match status" value="1"/>
</dbReference>
<dbReference type="Pfam" id="PF07660">
    <property type="entry name" value="STN"/>
    <property type="match status" value="1"/>
</dbReference>
<dbReference type="Pfam" id="PF13715">
    <property type="entry name" value="CarbopepD_reg_2"/>
    <property type="match status" value="1"/>
</dbReference>
<evidence type="ECO:0000256" key="8">
    <source>
        <dbReference type="SAM" id="Phobius"/>
    </source>
</evidence>